<dbReference type="InterPro" id="IPR019793">
    <property type="entry name" value="Peroxidases_heam-ligand_BS"/>
</dbReference>
<feature type="non-terminal residue" evidence="14">
    <location>
        <position position="1"/>
    </location>
</feature>
<dbReference type="GO" id="GO:0020037">
    <property type="term" value="F:heme binding"/>
    <property type="evidence" value="ECO:0007669"/>
    <property type="project" value="InterPro"/>
</dbReference>
<protein>
    <recommendedName>
        <fullName evidence="11">catalase peroxidase</fullName>
        <ecNumber evidence="11">1.11.1.21</ecNumber>
    </recommendedName>
</protein>
<dbReference type="PANTHER" id="PTHR30555:SF0">
    <property type="entry name" value="CATALASE-PEROXIDASE"/>
    <property type="match status" value="1"/>
</dbReference>
<dbReference type="FunFam" id="1.10.420.10:FF:000004">
    <property type="entry name" value="Catalase-peroxidase"/>
    <property type="match status" value="1"/>
</dbReference>
<dbReference type="GO" id="GO:0042744">
    <property type="term" value="P:hydrogen peroxide catabolic process"/>
    <property type="evidence" value="ECO:0007669"/>
    <property type="project" value="UniProtKB-KW"/>
</dbReference>
<dbReference type="SUPFAM" id="SSF48113">
    <property type="entry name" value="Heme-dependent peroxidases"/>
    <property type="match status" value="2"/>
</dbReference>
<dbReference type="Gene3D" id="1.10.420.10">
    <property type="entry name" value="Peroxidase, domain 2"/>
    <property type="match status" value="2"/>
</dbReference>
<dbReference type="GO" id="GO:0046872">
    <property type="term" value="F:metal ion binding"/>
    <property type="evidence" value="ECO:0007669"/>
    <property type="project" value="UniProtKB-KW"/>
</dbReference>
<keyword evidence="3" id="KW-0349">Heme</keyword>
<dbReference type="Gene3D" id="1.10.520.10">
    <property type="match status" value="1"/>
</dbReference>
<dbReference type="InterPro" id="IPR002016">
    <property type="entry name" value="Haem_peroxidase"/>
</dbReference>
<evidence type="ECO:0000256" key="2">
    <source>
        <dbReference type="ARBA" id="ARBA00022559"/>
    </source>
</evidence>
<dbReference type="AlphaFoldDB" id="A0A520RTE0"/>
<reference evidence="14 15" key="1">
    <citation type="submission" date="2019-02" db="EMBL/GenBank/DDBJ databases">
        <title>Prokaryotic population dynamics and viral predation in marine succession experiment using metagenomics: the confinement effect.</title>
        <authorList>
            <person name="Haro-Moreno J.M."/>
            <person name="Rodriguez-Valera F."/>
            <person name="Lopez-Perez M."/>
        </authorList>
    </citation>
    <scope>NUCLEOTIDE SEQUENCE [LARGE SCALE GENOMIC DNA]</scope>
    <source>
        <strain evidence="14">MED-G158</strain>
    </source>
</reference>
<evidence type="ECO:0000256" key="4">
    <source>
        <dbReference type="ARBA" id="ARBA00022723"/>
    </source>
</evidence>
<keyword evidence="6" id="KW-0408">Iron</keyword>
<dbReference type="Pfam" id="PF00141">
    <property type="entry name" value="peroxidase"/>
    <property type="match status" value="2"/>
</dbReference>
<keyword evidence="5" id="KW-0560">Oxidoreductase</keyword>
<keyword evidence="4" id="KW-0479">Metal-binding</keyword>
<dbReference type="Proteomes" id="UP000320404">
    <property type="component" value="Unassembled WGS sequence"/>
</dbReference>
<evidence type="ECO:0000313" key="14">
    <source>
        <dbReference type="EMBL" id="RZO73510.1"/>
    </source>
</evidence>
<dbReference type="GO" id="GO:0004096">
    <property type="term" value="F:catalase activity"/>
    <property type="evidence" value="ECO:0007669"/>
    <property type="project" value="InterPro"/>
</dbReference>
<name>A0A520RTE0_9GAMM</name>
<dbReference type="PRINTS" id="PR00460">
    <property type="entry name" value="BPEROXIDASE"/>
</dbReference>
<keyword evidence="2 14" id="KW-0575">Peroxidase</keyword>
<feature type="domain" description="Plant heme peroxidase family profile" evidence="13">
    <location>
        <begin position="217"/>
        <end position="461"/>
    </location>
</feature>
<evidence type="ECO:0000256" key="3">
    <source>
        <dbReference type="ARBA" id="ARBA00022617"/>
    </source>
</evidence>
<evidence type="ECO:0000256" key="12">
    <source>
        <dbReference type="SAM" id="MobiDB-lite"/>
    </source>
</evidence>
<comment type="similarity">
    <text evidence="10">Belongs to the peroxidase family. Peroxidase/catalase subfamily.</text>
</comment>
<evidence type="ECO:0000259" key="13">
    <source>
        <dbReference type="Pfam" id="PF00141"/>
    </source>
</evidence>
<dbReference type="InterPro" id="IPR000763">
    <property type="entry name" value="Catalase_peroxidase"/>
</dbReference>
<evidence type="ECO:0000256" key="1">
    <source>
        <dbReference type="ARBA" id="ARBA00001970"/>
    </source>
</evidence>
<comment type="cofactor">
    <cofactor evidence="1">
        <name>heme b</name>
        <dbReference type="ChEBI" id="CHEBI:60344"/>
    </cofactor>
</comment>
<evidence type="ECO:0000256" key="10">
    <source>
        <dbReference type="ARBA" id="ARBA00060838"/>
    </source>
</evidence>
<comment type="caution">
    <text evidence="14">The sequence shown here is derived from an EMBL/GenBank/DDBJ whole genome shotgun (WGS) entry which is preliminary data.</text>
</comment>
<evidence type="ECO:0000256" key="6">
    <source>
        <dbReference type="ARBA" id="ARBA00023004"/>
    </source>
</evidence>
<dbReference type="InterPro" id="IPR010255">
    <property type="entry name" value="Haem_peroxidase_sf"/>
</dbReference>
<dbReference type="EMBL" id="SHAH01000124">
    <property type="protein sequence ID" value="RZO73510.1"/>
    <property type="molecule type" value="Genomic_DNA"/>
</dbReference>
<evidence type="ECO:0000256" key="9">
    <source>
        <dbReference type="ARBA" id="ARBA00051651"/>
    </source>
</evidence>
<accession>A0A520RTE0</accession>
<dbReference type="PROSITE" id="PS00435">
    <property type="entry name" value="PEROXIDASE_1"/>
    <property type="match status" value="1"/>
</dbReference>
<feature type="region of interest" description="Disordered" evidence="12">
    <location>
        <begin position="21"/>
        <end position="48"/>
    </location>
</feature>
<evidence type="ECO:0000256" key="11">
    <source>
        <dbReference type="ARBA" id="ARBA00067012"/>
    </source>
</evidence>
<dbReference type="PANTHER" id="PTHR30555">
    <property type="entry name" value="HYDROPEROXIDASE I, BIFUNCTIONAL CATALASE-PEROXIDASE"/>
    <property type="match status" value="1"/>
</dbReference>
<dbReference type="GO" id="GO:0005829">
    <property type="term" value="C:cytosol"/>
    <property type="evidence" value="ECO:0007669"/>
    <property type="project" value="TreeGrafter"/>
</dbReference>
<dbReference type="CDD" id="cd08200">
    <property type="entry name" value="catalase_peroxidase_2"/>
    <property type="match status" value="1"/>
</dbReference>
<feature type="compositionally biased region" description="Polar residues" evidence="12">
    <location>
        <begin position="39"/>
        <end position="48"/>
    </location>
</feature>
<comment type="catalytic activity">
    <reaction evidence="8">
        <text>2 H2O2 = O2 + 2 H2O</text>
        <dbReference type="Rhea" id="RHEA:20309"/>
        <dbReference type="ChEBI" id="CHEBI:15377"/>
        <dbReference type="ChEBI" id="CHEBI:15379"/>
        <dbReference type="ChEBI" id="CHEBI:16240"/>
        <dbReference type="EC" id="1.11.1.21"/>
    </reaction>
</comment>
<feature type="domain" description="Plant heme peroxidase family profile" evidence="13">
    <location>
        <begin position="1"/>
        <end position="147"/>
    </location>
</feature>
<evidence type="ECO:0000256" key="5">
    <source>
        <dbReference type="ARBA" id="ARBA00023002"/>
    </source>
</evidence>
<dbReference type="EC" id="1.11.1.21" evidence="11"/>
<gene>
    <name evidence="14" type="ORF">EVA69_06600</name>
</gene>
<evidence type="ECO:0000313" key="15">
    <source>
        <dbReference type="Proteomes" id="UP000320404"/>
    </source>
</evidence>
<proteinExistence type="inferred from homology"/>
<keyword evidence="7" id="KW-0376">Hydrogen peroxide</keyword>
<comment type="catalytic activity">
    <reaction evidence="9">
        <text>H2O2 + AH2 = A + 2 H2O</text>
        <dbReference type="Rhea" id="RHEA:30275"/>
        <dbReference type="ChEBI" id="CHEBI:13193"/>
        <dbReference type="ChEBI" id="CHEBI:15377"/>
        <dbReference type="ChEBI" id="CHEBI:16240"/>
        <dbReference type="ChEBI" id="CHEBI:17499"/>
        <dbReference type="EC" id="1.11.1.21"/>
    </reaction>
</comment>
<sequence>MAMNDEETAALIAGGHTFGKAHGAANPGDHVGADPEASSIDQQGFGWQNSYGAGNARDTITSGFEGAWTSTPTDWSNGYLINLYTYDWEQTASPAGNTQWIPSNGAASQLVPDAFDSSTRHAPIMFTTDLALKMDPAYAEITERWLQNPGEFEDAFARAWFKLTHRDLGPTSRYLGDMAPAEEFIWQDPVPEVDYASINDRDINSLKEDILGSGLSTAELVRAAWSSASSFRMTDMRGGANGARVRLAPQNSWDANSPDELDRVISTLENIQEDFNSSNRRKQVSLADLIVLGGAAAIEQAAERAGIEVEVPFAPGRADASQEQTDVESFSYLEPIADGFRNFFVNANERNPAEMLIEKAALLDLNVPEMTVLVAGMRVLDANTNGAQHGVFTDRPGTLSNDFFTNLVDMSTIWARSPSDEGVYVGRDRNTNEVKWTATPVDLIFGSNSELRAVSEFYAQNDAQEQFVHDFIDAWTKVMKADRFDLSAEQRGEMMASN</sequence>
<organism evidence="14 15">
    <name type="scientific">OM182 bacterium</name>
    <dbReference type="NCBI Taxonomy" id="2510334"/>
    <lineage>
        <taxon>Bacteria</taxon>
        <taxon>Pseudomonadati</taxon>
        <taxon>Pseudomonadota</taxon>
        <taxon>Gammaproteobacteria</taxon>
        <taxon>OMG group</taxon>
        <taxon>OM182 clade</taxon>
    </lineage>
</organism>
<evidence type="ECO:0000256" key="8">
    <source>
        <dbReference type="ARBA" id="ARBA00049145"/>
    </source>
</evidence>
<dbReference type="GO" id="GO:0070301">
    <property type="term" value="P:cellular response to hydrogen peroxide"/>
    <property type="evidence" value="ECO:0007669"/>
    <property type="project" value="TreeGrafter"/>
</dbReference>
<evidence type="ECO:0000256" key="7">
    <source>
        <dbReference type="ARBA" id="ARBA00023324"/>
    </source>
</evidence>